<dbReference type="GO" id="GO:0004673">
    <property type="term" value="F:protein histidine kinase activity"/>
    <property type="evidence" value="ECO:0007669"/>
    <property type="project" value="UniProtKB-EC"/>
</dbReference>
<name>A0A328ANF6_9CAUL</name>
<evidence type="ECO:0000256" key="12">
    <source>
        <dbReference type="ARBA" id="ARBA00022840"/>
    </source>
</evidence>
<gene>
    <name evidence="18" type="ORF">DJ018_00280</name>
</gene>
<proteinExistence type="predicted"/>
<dbReference type="InterPro" id="IPR001610">
    <property type="entry name" value="PAC"/>
</dbReference>
<accession>A0A328ANF6</accession>
<dbReference type="EMBL" id="QFYR01000001">
    <property type="protein sequence ID" value="RAK56460.1"/>
    <property type="molecule type" value="Genomic_DNA"/>
</dbReference>
<organism evidence="18 19">
    <name type="scientific">Phenylobacterium deserti</name>
    <dbReference type="NCBI Taxonomy" id="1914756"/>
    <lineage>
        <taxon>Bacteria</taxon>
        <taxon>Pseudomonadati</taxon>
        <taxon>Pseudomonadota</taxon>
        <taxon>Alphaproteobacteria</taxon>
        <taxon>Caulobacterales</taxon>
        <taxon>Caulobacteraceae</taxon>
        <taxon>Phenylobacterium</taxon>
    </lineage>
</organism>
<dbReference type="InterPro" id="IPR035965">
    <property type="entry name" value="PAS-like_dom_sf"/>
</dbReference>
<keyword evidence="3" id="KW-0600">Photoreceptor protein</keyword>
<keyword evidence="8" id="KW-0808">Transferase</keyword>
<evidence type="ECO:0000256" key="3">
    <source>
        <dbReference type="ARBA" id="ARBA00022543"/>
    </source>
</evidence>
<evidence type="ECO:0000256" key="8">
    <source>
        <dbReference type="ARBA" id="ARBA00022679"/>
    </source>
</evidence>
<keyword evidence="9" id="KW-0677">Repeat</keyword>
<evidence type="ECO:0000259" key="17">
    <source>
        <dbReference type="PROSITE" id="PS50113"/>
    </source>
</evidence>
<feature type="domain" description="PAC" evidence="17">
    <location>
        <begin position="114"/>
        <end position="167"/>
    </location>
</feature>
<dbReference type="PROSITE" id="PS50112">
    <property type="entry name" value="PAS"/>
    <property type="match status" value="2"/>
</dbReference>
<feature type="domain" description="PAS" evidence="16">
    <location>
        <begin position="287"/>
        <end position="358"/>
    </location>
</feature>
<dbReference type="EC" id="2.7.13.3" evidence="2"/>
<evidence type="ECO:0000256" key="7">
    <source>
        <dbReference type="ARBA" id="ARBA00022643"/>
    </source>
</evidence>
<dbReference type="Proteomes" id="UP000249725">
    <property type="component" value="Unassembled WGS sequence"/>
</dbReference>
<keyword evidence="19" id="KW-1185">Reference proteome</keyword>
<keyword evidence="13" id="KW-0157">Chromophore</keyword>
<dbReference type="InterPro" id="IPR000700">
    <property type="entry name" value="PAS-assoc_C"/>
</dbReference>
<dbReference type="Gene3D" id="3.30.450.20">
    <property type="entry name" value="PAS domain"/>
    <property type="match status" value="3"/>
</dbReference>
<evidence type="ECO:0000256" key="14">
    <source>
        <dbReference type="ARBA" id="ARBA00023026"/>
    </source>
</evidence>
<keyword evidence="11" id="KW-0418">Kinase</keyword>
<evidence type="ECO:0000256" key="2">
    <source>
        <dbReference type="ARBA" id="ARBA00012438"/>
    </source>
</evidence>
<dbReference type="Gene3D" id="3.30.565.10">
    <property type="entry name" value="Histidine kinase-like ATPase, C-terminal domain"/>
    <property type="match status" value="1"/>
</dbReference>
<dbReference type="NCBIfam" id="TIGR00229">
    <property type="entry name" value="sensory_box"/>
    <property type="match status" value="2"/>
</dbReference>
<evidence type="ECO:0000256" key="10">
    <source>
        <dbReference type="ARBA" id="ARBA00022741"/>
    </source>
</evidence>
<dbReference type="AlphaFoldDB" id="A0A328ANF6"/>
<evidence type="ECO:0000256" key="11">
    <source>
        <dbReference type="ARBA" id="ARBA00022777"/>
    </source>
</evidence>
<keyword evidence="12" id="KW-0067">ATP-binding</keyword>
<dbReference type="Pfam" id="PF07536">
    <property type="entry name" value="HWE_HK"/>
    <property type="match status" value="1"/>
</dbReference>
<keyword evidence="10" id="KW-0547">Nucleotide-binding</keyword>
<dbReference type="GO" id="GO:0005524">
    <property type="term" value="F:ATP binding"/>
    <property type="evidence" value="ECO:0007669"/>
    <property type="project" value="UniProtKB-KW"/>
</dbReference>
<dbReference type="OrthoDB" id="341208at2"/>
<dbReference type="SUPFAM" id="SSF55785">
    <property type="entry name" value="PYP-like sensor domain (PAS domain)"/>
    <property type="match status" value="3"/>
</dbReference>
<dbReference type="PANTHER" id="PTHR41523">
    <property type="entry name" value="TWO-COMPONENT SYSTEM SENSOR PROTEIN"/>
    <property type="match status" value="1"/>
</dbReference>
<dbReference type="Gene3D" id="2.10.70.100">
    <property type="match status" value="1"/>
</dbReference>
<dbReference type="Pfam" id="PF08448">
    <property type="entry name" value="PAS_4"/>
    <property type="match status" value="2"/>
</dbReference>
<keyword evidence="15" id="KW-0675">Receptor</keyword>
<dbReference type="InterPro" id="IPR000014">
    <property type="entry name" value="PAS"/>
</dbReference>
<evidence type="ECO:0000313" key="19">
    <source>
        <dbReference type="Proteomes" id="UP000249725"/>
    </source>
</evidence>
<evidence type="ECO:0000256" key="9">
    <source>
        <dbReference type="ARBA" id="ARBA00022737"/>
    </source>
</evidence>
<evidence type="ECO:0000256" key="4">
    <source>
        <dbReference type="ARBA" id="ARBA00022553"/>
    </source>
</evidence>
<keyword evidence="7" id="KW-0288">FMN</keyword>
<comment type="catalytic activity">
    <reaction evidence="1">
        <text>ATP + protein L-histidine = ADP + protein N-phospho-L-histidine.</text>
        <dbReference type="EC" id="2.7.13.3"/>
    </reaction>
</comment>
<dbReference type="SMART" id="SM00091">
    <property type="entry name" value="PAS"/>
    <property type="match status" value="2"/>
</dbReference>
<keyword evidence="6" id="KW-0285">Flavoprotein</keyword>
<evidence type="ECO:0000313" key="18">
    <source>
        <dbReference type="EMBL" id="RAK56460.1"/>
    </source>
</evidence>
<dbReference type="InterPro" id="IPR013655">
    <property type="entry name" value="PAS_fold_3"/>
</dbReference>
<dbReference type="GO" id="GO:0009881">
    <property type="term" value="F:photoreceptor activity"/>
    <property type="evidence" value="ECO:0007669"/>
    <property type="project" value="UniProtKB-KW"/>
</dbReference>
<dbReference type="InterPro" id="IPR011102">
    <property type="entry name" value="Sig_transdc_His_kinase_HWE"/>
</dbReference>
<protein>
    <recommendedName>
        <fullName evidence="2">histidine kinase</fullName>
        <ecNumber evidence="2">2.7.13.3</ecNumber>
    </recommendedName>
</protein>
<dbReference type="InterPro" id="IPR036890">
    <property type="entry name" value="HATPase_C_sf"/>
</dbReference>
<dbReference type="CDD" id="cd00130">
    <property type="entry name" value="PAS"/>
    <property type="match status" value="2"/>
</dbReference>
<dbReference type="SMART" id="SM00911">
    <property type="entry name" value="HWE_HK"/>
    <property type="match status" value="1"/>
</dbReference>
<dbReference type="SMART" id="SM00086">
    <property type="entry name" value="PAC"/>
    <property type="match status" value="2"/>
</dbReference>
<dbReference type="InterPro" id="IPR013656">
    <property type="entry name" value="PAS_4"/>
</dbReference>
<dbReference type="Pfam" id="PF08447">
    <property type="entry name" value="PAS_3"/>
    <property type="match status" value="1"/>
</dbReference>
<keyword evidence="14" id="KW-0843">Virulence</keyword>
<comment type="caution">
    <text evidence="18">The sequence shown here is derived from an EMBL/GenBank/DDBJ whole genome shotgun (WGS) entry which is preliminary data.</text>
</comment>
<dbReference type="PROSITE" id="PS50113">
    <property type="entry name" value="PAC"/>
    <property type="match status" value="2"/>
</dbReference>
<evidence type="ECO:0000256" key="6">
    <source>
        <dbReference type="ARBA" id="ARBA00022630"/>
    </source>
</evidence>
<sequence>MSAADAFLDVLTAGGETGAMIRDRDWSATPLGPISTWPQSLRTALGLLLRSPVPIVMLWGEQGVMLYNDAYSVFAGGRHPTLLGSNVREGWPEVADFNDNVMRVGLAGDTLAYRDQELTLYRHGYAEQVWMNLDYSPVYDEAGRPAGVIAIVVETTAQVRAVQELKAERDRSRGVLERMGDAFMLVDRDFRVIEMNAEAVRIDGRGRDAIVGRTLWEAWPHLEPQTEANYRKVMAERTPLEFDDHYVFENRGEGWFAMRVFPVSEGVALFYREVTEERRAAQRLQLSEESLRLTTEAAEIGIWDLDVQKDLLSWSDRTRAMFGISPGVPVSMLDFYDLIHPDDLAATHAAFGAALDPARRATYDVEYRTIGKEDGRVRWVAAKGRGLFDAEGRCVRALGTAIDVTARKAAEERMHLLMREVDHRANNLLAVVQGTVSLSQAGDAQRLKEVIAGRVQALARAHQLLSDTRWAGASLRRLVEEEIMAFRLGDDGRVSLFGDDVSLAPAAAQSIAMALHELTTNAAKYGALSAPDGRVEIAWRVEGSQLRLQWSERGGPPVITPTRKGLGSTILARAVAGAVGGETRLDWRSEGLVCEIELPLEAA</sequence>
<feature type="domain" description="PAS" evidence="16">
    <location>
        <begin position="168"/>
        <end position="234"/>
    </location>
</feature>
<evidence type="ECO:0000256" key="15">
    <source>
        <dbReference type="ARBA" id="ARBA00023170"/>
    </source>
</evidence>
<evidence type="ECO:0000259" key="16">
    <source>
        <dbReference type="PROSITE" id="PS50112"/>
    </source>
</evidence>
<evidence type="ECO:0000256" key="13">
    <source>
        <dbReference type="ARBA" id="ARBA00022991"/>
    </source>
</evidence>
<dbReference type="RefSeq" id="WP_111512811.1">
    <property type="nucleotide sequence ID" value="NZ_QFYR01000001.1"/>
</dbReference>
<dbReference type="SUPFAM" id="SSF55874">
    <property type="entry name" value="ATPase domain of HSP90 chaperone/DNA topoisomerase II/histidine kinase"/>
    <property type="match status" value="1"/>
</dbReference>
<keyword evidence="5" id="KW-0716">Sensory transduction</keyword>
<reference evidence="19" key="1">
    <citation type="submission" date="2018-05" db="EMBL/GenBank/DDBJ databases">
        <authorList>
            <person name="Li X."/>
        </authorList>
    </citation>
    <scope>NUCLEOTIDE SEQUENCE [LARGE SCALE GENOMIC DNA]</scope>
    <source>
        <strain evidence="19">YIM 73061</strain>
    </source>
</reference>
<feature type="domain" description="PAC" evidence="17">
    <location>
        <begin position="363"/>
        <end position="416"/>
    </location>
</feature>
<evidence type="ECO:0000256" key="1">
    <source>
        <dbReference type="ARBA" id="ARBA00000085"/>
    </source>
</evidence>
<evidence type="ECO:0000256" key="5">
    <source>
        <dbReference type="ARBA" id="ARBA00022606"/>
    </source>
</evidence>
<dbReference type="PANTHER" id="PTHR41523:SF8">
    <property type="entry name" value="ETHYLENE RESPONSE SENSOR PROTEIN"/>
    <property type="match status" value="1"/>
</dbReference>
<keyword evidence="4" id="KW-0597">Phosphoprotein</keyword>